<dbReference type="EMBL" id="JABBFX010000002">
    <property type="protein sequence ID" value="NML45910.1"/>
    <property type="molecule type" value="Genomic_DNA"/>
</dbReference>
<dbReference type="RefSeq" id="WP_169420216.1">
    <property type="nucleotide sequence ID" value="NZ_JABBFX010000002.1"/>
</dbReference>
<sequence length="183" mass="19714">MIANEIKTLEALLADVTGNLLLGDAKKTSGYLKSISLLSGALARQSWQQFELDVIDEMREVSGRNAEDALKVKTQLAQREFDLSTLEVKLTGFLAQVDSGCFATKTDAAKSLRALADALEQAESLLFPAPATKEQLKAYAASIGATFSEAGSLDELLAELKGETVAKPVRKATQPKKAADRRR</sequence>
<evidence type="ECO:0000313" key="2">
    <source>
        <dbReference type="Proteomes" id="UP000541185"/>
    </source>
</evidence>
<organism evidence="1 2">
    <name type="scientific">Ramlibacter agri</name>
    <dbReference type="NCBI Taxonomy" id="2728837"/>
    <lineage>
        <taxon>Bacteria</taxon>
        <taxon>Pseudomonadati</taxon>
        <taxon>Pseudomonadota</taxon>
        <taxon>Betaproteobacteria</taxon>
        <taxon>Burkholderiales</taxon>
        <taxon>Comamonadaceae</taxon>
        <taxon>Ramlibacter</taxon>
    </lineage>
</organism>
<accession>A0A848H921</accession>
<gene>
    <name evidence="1" type="ORF">HHL11_19330</name>
</gene>
<proteinExistence type="predicted"/>
<dbReference type="Proteomes" id="UP000541185">
    <property type="component" value="Unassembled WGS sequence"/>
</dbReference>
<keyword evidence="2" id="KW-1185">Reference proteome</keyword>
<name>A0A848H921_9BURK</name>
<evidence type="ECO:0000313" key="1">
    <source>
        <dbReference type="EMBL" id="NML45910.1"/>
    </source>
</evidence>
<protein>
    <submittedName>
        <fullName evidence="1">Uncharacterized protein</fullName>
    </submittedName>
</protein>
<dbReference type="AlphaFoldDB" id="A0A848H921"/>
<reference evidence="1 2" key="1">
    <citation type="submission" date="2020-04" db="EMBL/GenBank/DDBJ databases">
        <title>Ramlibacter sp. G-1-2-2 isolated from soil.</title>
        <authorList>
            <person name="Dahal R.H."/>
        </authorList>
    </citation>
    <scope>NUCLEOTIDE SEQUENCE [LARGE SCALE GENOMIC DNA]</scope>
    <source>
        <strain evidence="1 2">G-1-2-2</strain>
    </source>
</reference>
<comment type="caution">
    <text evidence="1">The sequence shown here is derived from an EMBL/GenBank/DDBJ whole genome shotgun (WGS) entry which is preliminary data.</text>
</comment>